<dbReference type="RefSeq" id="WP_183774084.1">
    <property type="nucleotide sequence ID" value="NZ_JACHFW010000007.1"/>
</dbReference>
<dbReference type="Proteomes" id="UP000543642">
    <property type="component" value="Unassembled WGS sequence"/>
</dbReference>
<reference evidence="2 3" key="1">
    <citation type="submission" date="2020-08" db="EMBL/GenBank/DDBJ databases">
        <title>Genomic Encyclopedia of Type Strains, Phase IV (KMG-IV): sequencing the most valuable type-strain genomes for metagenomic binning, comparative biology and taxonomic classification.</title>
        <authorList>
            <person name="Goeker M."/>
        </authorList>
    </citation>
    <scope>NUCLEOTIDE SEQUENCE [LARGE SCALE GENOMIC DNA]</scope>
    <source>
        <strain evidence="2 3">DSM 106146</strain>
    </source>
</reference>
<dbReference type="InterPro" id="IPR032710">
    <property type="entry name" value="NTF2-like_dom_sf"/>
</dbReference>
<protein>
    <recommendedName>
        <fullName evidence="1">SnoaL-like domain-containing protein</fullName>
    </recommendedName>
</protein>
<organism evidence="2 3">
    <name type="scientific">Catenibacillus scindens</name>
    <dbReference type="NCBI Taxonomy" id="673271"/>
    <lineage>
        <taxon>Bacteria</taxon>
        <taxon>Bacillati</taxon>
        <taxon>Bacillota</taxon>
        <taxon>Clostridia</taxon>
        <taxon>Lachnospirales</taxon>
        <taxon>Lachnospiraceae</taxon>
        <taxon>Catenibacillus</taxon>
    </lineage>
</organism>
<dbReference type="InterPro" id="IPR037401">
    <property type="entry name" value="SnoaL-like"/>
</dbReference>
<accession>A0A7W8HC33</accession>
<comment type="caution">
    <text evidence="2">The sequence shown here is derived from an EMBL/GenBank/DDBJ whole genome shotgun (WGS) entry which is preliminary data.</text>
</comment>
<dbReference type="EMBL" id="JACHFW010000007">
    <property type="protein sequence ID" value="MBB5264942.1"/>
    <property type="molecule type" value="Genomic_DNA"/>
</dbReference>
<feature type="domain" description="SnoaL-like" evidence="1">
    <location>
        <begin position="306"/>
        <end position="439"/>
    </location>
</feature>
<name>A0A7W8HC33_9FIRM</name>
<evidence type="ECO:0000313" key="3">
    <source>
        <dbReference type="Proteomes" id="UP000543642"/>
    </source>
</evidence>
<evidence type="ECO:0000313" key="2">
    <source>
        <dbReference type="EMBL" id="MBB5264942.1"/>
    </source>
</evidence>
<dbReference type="Pfam" id="PF13577">
    <property type="entry name" value="SnoaL_4"/>
    <property type="match status" value="1"/>
</dbReference>
<dbReference type="Gene3D" id="3.10.450.50">
    <property type="match status" value="1"/>
</dbReference>
<dbReference type="SUPFAM" id="SSF54427">
    <property type="entry name" value="NTF2-like"/>
    <property type="match status" value="1"/>
</dbReference>
<dbReference type="AlphaFoldDB" id="A0A7W8HC33"/>
<sequence>MSFYTAMENAMAHMIFYMNRNQKTDVSALAGYLNCLPESLKIDGDIQEQKNFIIFTVSPAYSQDRQNHSGFDGMISCDAYIYHLLKGGEEKSACGLKITRMDIGFRKNGDEGRIESVFWYTVQDMEPWSYRGKITEPETAGIGDGFGAETTSGSLSSEDYLVIKKQVNRPWDQLAISSDEELRRMFCVPGGIEQPDLGSLIGLTSSPAMEITGRNQIQVWYPVELFGIHGNMEGHPSVCRCFYYVNSLFSKDEGKWQMTGQKGWPVLRLPDTPYPQGQRYDKISVDMFPWTLGNEELPGIFEEDSYKIENIINAWVYGCRRGRLCEFYENYMKNDGFVPEMLIRSRGAQTPKLHGEDEILHKLSGMDARYHPGMYTFHTATTPLIEISVDGRTAVGTWFDHSATNLSGSAFEDSKIPYMVFVARYRHHFRKIDGKWFLTDFFWEPLISLKDWSFDRKHSGGLAARKNAVLYPEAFSSDIYSCK</sequence>
<keyword evidence="3" id="KW-1185">Reference proteome</keyword>
<evidence type="ECO:0000259" key="1">
    <source>
        <dbReference type="Pfam" id="PF13577"/>
    </source>
</evidence>
<proteinExistence type="predicted"/>
<gene>
    <name evidence="2" type="ORF">HNP82_002081</name>
</gene>